<dbReference type="PANTHER" id="PTHR30627">
    <property type="entry name" value="PEPTIDOGLYCAN D,D-TRANSPEPTIDASE"/>
    <property type="match status" value="1"/>
</dbReference>
<sequence>MRKAIVIAFVTLIALLTACSADKATPNDRFNSYLEKWNKQEFADMYKMLSSDTTDTYPTDQFVDRYKKIYEDLNVSKLQVEFDKLDKDSLEKAMDQGKATIPFNVSMETIAGPVSFDYKAELVQQGEDKEENWYISWDPGFIFPEIKDGGEISITSTAPVRGEIRDRNDMPLAMNDTIYTIGIVPEKLGASAEQNKKKIANLLGVSVESINESLNASWVEPNLFVPIAKIAKTDQELWNKLVAIDGITRQESTGRVYPGGEATGSLVGYIGQITAEELKEKDPGTYDANSVIGKRGLEELYEKQLRGEKGIKIIVTNDNEEEKVLAETAVKNGENIKLTIDINIQEKVYESFNGDMGTAAIIHPKTGETLGLISSPSFDPNEILYGTEPNLWEKLENDERNPLLNRFYSTFAPGSVLKPITAAIGLKNGSIDPDEGLEIKGKTWGNGEGWGDYKVTRASTSNGPVDLHDALVRSDNIYFAMQAVEMGAKAYEKGLKSFGFREELPYEYPITPSSISSSGKLDDEVLLANSSYGQGELEMSSIHLAAAYTVFLNEGNMIKPTLLTSEDTSQYWKEDLLSPEQVNRIKNDLRDVVQNGTAKKYGKNSAIPISGKTGTAELKLTSEGSGEENGWFVGYPTESEDILIAMMIEETKERGGSGYTTKKVVDLLNKMK</sequence>
<comment type="subcellular location">
    <subcellularLocation>
        <location evidence="1">Membrane</location>
    </subcellularLocation>
</comment>
<dbReference type="Proteomes" id="UP000675284">
    <property type="component" value="Unassembled WGS sequence"/>
</dbReference>
<reference evidence="11" key="1">
    <citation type="submission" date="2021-04" db="EMBL/GenBank/DDBJ databases">
        <title>Isolation and polyphasic classification of algal microorganism.</title>
        <authorList>
            <person name="Wang S."/>
        </authorList>
    </citation>
    <scope>NUCLEOTIDE SEQUENCE</scope>
    <source>
        <strain evidence="11">720a</strain>
    </source>
</reference>
<organism evidence="11 12">
    <name type="scientific">Virgibacillus salarius</name>
    <dbReference type="NCBI Taxonomy" id="447199"/>
    <lineage>
        <taxon>Bacteria</taxon>
        <taxon>Bacillati</taxon>
        <taxon>Bacillota</taxon>
        <taxon>Bacilli</taxon>
        <taxon>Bacillales</taxon>
        <taxon>Bacillaceae</taxon>
        <taxon>Virgibacillus</taxon>
    </lineage>
</organism>
<dbReference type="RefSeq" id="WP_166530591.1">
    <property type="nucleotide sequence ID" value="NZ_JAGSOT010000041.1"/>
</dbReference>
<keyword evidence="5" id="KW-0472">Membrane</keyword>
<name>A0A941I9R1_9BACI</name>
<dbReference type="InterPro" id="IPR012338">
    <property type="entry name" value="Beta-lactam/transpept-like"/>
</dbReference>
<dbReference type="Gene3D" id="3.40.710.10">
    <property type="entry name" value="DD-peptidase/beta-lactamase superfamily"/>
    <property type="match status" value="1"/>
</dbReference>
<dbReference type="GO" id="GO:0071555">
    <property type="term" value="P:cell wall organization"/>
    <property type="evidence" value="ECO:0007669"/>
    <property type="project" value="TreeGrafter"/>
</dbReference>
<dbReference type="InterPro" id="IPR050515">
    <property type="entry name" value="Beta-lactam/transpept"/>
</dbReference>
<dbReference type="Pfam" id="PF05223">
    <property type="entry name" value="MecA_N"/>
    <property type="match status" value="1"/>
</dbReference>
<evidence type="ECO:0000256" key="7">
    <source>
        <dbReference type="SAM" id="SignalP"/>
    </source>
</evidence>
<feature type="domain" description="Penicillin-binding protein transpeptidase" evidence="8">
    <location>
        <begin position="357"/>
        <end position="663"/>
    </location>
</feature>
<dbReference type="PROSITE" id="PS51257">
    <property type="entry name" value="PROKAR_LIPOPROTEIN"/>
    <property type="match status" value="1"/>
</dbReference>
<dbReference type="Gene3D" id="3.90.1310.10">
    <property type="entry name" value="Penicillin-binding protein 2a (Domain 2)"/>
    <property type="match status" value="1"/>
</dbReference>
<protein>
    <recommendedName>
        <fullName evidence="4">serine-type D-Ala-D-Ala carboxypeptidase</fullName>
        <ecNumber evidence="4">3.4.16.4</ecNumber>
    </recommendedName>
</protein>
<dbReference type="GO" id="GO:0009002">
    <property type="term" value="F:serine-type D-Ala-D-Ala carboxypeptidase activity"/>
    <property type="evidence" value="ECO:0007669"/>
    <property type="project" value="UniProtKB-EC"/>
</dbReference>
<feature type="signal peptide" evidence="7">
    <location>
        <begin position="1"/>
        <end position="23"/>
    </location>
</feature>
<keyword evidence="7" id="KW-0732">Signal</keyword>
<evidence type="ECO:0000259" key="8">
    <source>
        <dbReference type="Pfam" id="PF00905"/>
    </source>
</evidence>
<dbReference type="InterPro" id="IPR036138">
    <property type="entry name" value="PBP_dimer_sf"/>
</dbReference>
<comment type="similarity">
    <text evidence="3">Belongs to the transpeptidase family.</text>
</comment>
<dbReference type="EC" id="3.4.16.4" evidence="4"/>
<dbReference type="InterPro" id="IPR032710">
    <property type="entry name" value="NTF2-like_dom_sf"/>
</dbReference>
<dbReference type="GO" id="GO:0071972">
    <property type="term" value="F:peptidoglycan L,D-transpeptidase activity"/>
    <property type="evidence" value="ECO:0007669"/>
    <property type="project" value="TreeGrafter"/>
</dbReference>
<evidence type="ECO:0000256" key="2">
    <source>
        <dbReference type="ARBA" id="ARBA00004752"/>
    </source>
</evidence>
<evidence type="ECO:0000259" key="10">
    <source>
        <dbReference type="Pfam" id="PF05223"/>
    </source>
</evidence>
<evidence type="ECO:0000259" key="9">
    <source>
        <dbReference type="Pfam" id="PF03717"/>
    </source>
</evidence>
<accession>A0A941I9R1</accession>
<dbReference type="GO" id="GO:0005886">
    <property type="term" value="C:plasma membrane"/>
    <property type="evidence" value="ECO:0007669"/>
    <property type="project" value="TreeGrafter"/>
</dbReference>
<dbReference type="Pfam" id="PF03717">
    <property type="entry name" value="PBP_dimer"/>
    <property type="match status" value="1"/>
</dbReference>
<dbReference type="SUPFAM" id="SSF54427">
    <property type="entry name" value="NTF2-like"/>
    <property type="match status" value="1"/>
</dbReference>
<dbReference type="EMBL" id="JAGSOT010000041">
    <property type="protein sequence ID" value="MBR7797029.1"/>
    <property type="molecule type" value="Genomic_DNA"/>
</dbReference>
<evidence type="ECO:0000256" key="6">
    <source>
        <dbReference type="ARBA" id="ARBA00034000"/>
    </source>
</evidence>
<dbReference type="InterPro" id="IPR007887">
    <property type="entry name" value="MecA_N"/>
</dbReference>
<dbReference type="InterPro" id="IPR001460">
    <property type="entry name" value="PCN-bd_Tpept"/>
</dbReference>
<evidence type="ECO:0000256" key="5">
    <source>
        <dbReference type="ARBA" id="ARBA00023136"/>
    </source>
</evidence>
<keyword evidence="12" id="KW-1185">Reference proteome</keyword>
<feature type="chain" id="PRO_5037819745" description="serine-type D-Ala-D-Ala carboxypeptidase" evidence="7">
    <location>
        <begin position="24"/>
        <end position="672"/>
    </location>
</feature>
<evidence type="ECO:0000256" key="4">
    <source>
        <dbReference type="ARBA" id="ARBA00012448"/>
    </source>
</evidence>
<gene>
    <name evidence="11" type="ORF">KCX74_13380</name>
</gene>
<comment type="pathway">
    <text evidence="2">Cell wall biogenesis; peptidoglycan biosynthesis.</text>
</comment>
<dbReference type="PANTHER" id="PTHR30627:SF25">
    <property type="entry name" value="PENICILLIN-BINDING PROTEIN 3"/>
    <property type="match status" value="1"/>
</dbReference>
<dbReference type="InterPro" id="IPR005311">
    <property type="entry name" value="PBP_dimer"/>
</dbReference>
<feature type="domain" description="Penicillin-binding protein dimerisation" evidence="9">
    <location>
        <begin position="158"/>
        <end position="321"/>
    </location>
</feature>
<dbReference type="GO" id="GO:0046677">
    <property type="term" value="P:response to antibiotic"/>
    <property type="evidence" value="ECO:0007669"/>
    <property type="project" value="InterPro"/>
</dbReference>
<dbReference type="GO" id="GO:0008658">
    <property type="term" value="F:penicillin binding"/>
    <property type="evidence" value="ECO:0007669"/>
    <property type="project" value="InterPro"/>
</dbReference>
<proteinExistence type="inferred from homology"/>
<comment type="catalytic activity">
    <reaction evidence="6">
        <text>Preferential cleavage: (Ac)2-L-Lys-D-Ala-|-D-Ala. Also transpeptidation of peptidyl-alanyl moieties that are N-acyl substituents of D-alanine.</text>
        <dbReference type="EC" id="3.4.16.4"/>
    </reaction>
</comment>
<dbReference type="SUPFAM" id="SSF56519">
    <property type="entry name" value="Penicillin binding protein dimerisation domain"/>
    <property type="match status" value="1"/>
</dbReference>
<dbReference type="AlphaFoldDB" id="A0A941I9R1"/>
<dbReference type="Gene3D" id="3.30.1390.30">
    <property type="entry name" value="Penicillin-binding protein 2a, domain 3"/>
    <property type="match status" value="1"/>
</dbReference>
<dbReference type="Gene3D" id="3.10.450.100">
    <property type="entry name" value="NTF2-like, domain 1"/>
    <property type="match status" value="1"/>
</dbReference>
<feature type="domain" description="NTF2-like N-terminal transpeptidase" evidence="10">
    <location>
        <begin position="25"/>
        <end position="148"/>
    </location>
</feature>
<dbReference type="SUPFAM" id="SSF56601">
    <property type="entry name" value="beta-lactamase/transpeptidase-like"/>
    <property type="match status" value="1"/>
</dbReference>
<evidence type="ECO:0000313" key="12">
    <source>
        <dbReference type="Proteomes" id="UP000675284"/>
    </source>
</evidence>
<evidence type="ECO:0000256" key="1">
    <source>
        <dbReference type="ARBA" id="ARBA00004370"/>
    </source>
</evidence>
<comment type="caution">
    <text evidence="11">The sequence shown here is derived from an EMBL/GenBank/DDBJ whole genome shotgun (WGS) entry which is preliminary data.</text>
</comment>
<evidence type="ECO:0000256" key="3">
    <source>
        <dbReference type="ARBA" id="ARBA00007171"/>
    </source>
</evidence>
<evidence type="ECO:0000313" key="11">
    <source>
        <dbReference type="EMBL" id="MBR7797029.1"/>
    </source>
</evidence>
<dbReference type="Pfam" id="PF00905">
    <property type="entry name" value="Transpeptidase"/>
    <property type="match status" value="1"/>
</dbReference>